<dbReference type="InterPro" id="IPR012340">
    <property type="entry name" value="NA-bd_OB-fold"/>
</dbReference>
<dbReference type="RefSeq" id="WP_044247669.1">
    <property type="nucleotide sequence ID" value="NZ_ASRX01000061.1"/>
</dbReference>
<dbReference type="PROSITE" id="PS50862">
    <property type="entry name" value="AA_TRNA_LIGASE_II"/>
    <property type="match status" value="1"/>
</dbReference>
<gene>
    <name evidence="8" type="primary">lysS</name>
    <name evidence="11" type="ORF">CAP_7186</name>
</gene>
<comment type="subunit">
    <text evidence="8">Homodimer.</text>
</comment>
<dbReference type="SUPFAM" id="SSF55681">
    <property type="entry name" value="Class II aaRS and biotin synthetases"/>
    <property type="match status" value="1"/>
</dbReference>
<dbReference type="CDD" id="cd00775">
    <property type="entry name" value="LysRS_core"/>
    <property type="match status" value="1"/>
</dbReference>
<dbReference type="InterPro" id="IPR004364">
    <property type="entry name" value="Aa-tRNA-synt_II"/>
</dbReference>
<dbReference type="EMBL" id="ASRX01000061">
    <property type="protein sequence ID" value="EYF02415.1"/>
    <property type="molecule type" value="Genomic_DNA"/>
</dbReference>
<dbReference type="InterPro" id="IPR018149">
    <property type="entry name" value="Lys-tRNA-synth_II_C"/>
</dbReference>
<reference evidence="11 12" key="1">
    <citation type="submission" date="2013-05" db="EMBL/GenBank/DDBJ databases">
        <title>Genome assembly of Chondromyces apiculatus DSM 436.</title>
        <authorList>
            <person name="Sharma G."/>
            <person name="Khatri I."/>
            <person name="Kaur C."/>
            <person name="Mayilraj S."/>
            <person name="Subramanian S."/>
        </authorList>
    </citation>
    <scope>NUCLEOTIDE SEQUENCE [LARGE SCALE GENOMIC DNA]</scope>
    <source>
        <strain evidence="11 12">DSM 436</strain>
    </source>
</reference>
<evidence type="ECO:0000313" key="12">
    <source>
        <dbReference type="Proteomes" id="UP000019678"/>
    </source>
</evidence>
<evidence type="ECO:0000313" key="11">
    <source>
        <dbReference type="EMBL" id="EYF02415.1"/>
    </source>
</evidence>
<comment type="catalytic activity">
    <reaction evidence="7 8 9">
        <text>tRNA(Lys) + L-lysine + ATP = L-lysyl-tRNA(Lys) + AMP + diphosphate</text>
        <dbReference type="Rhea" id="RHEA:20792"/>
        <dbReference type="Rhea" id="RHEA-COMP:9696"/>
        <dbReference type="Rhea" id="RHEA-COMP:9697"/>
        <dbReference type="ChEBI" id="CHEBI:30616"/>
        <dbReference type="ChEBI" id="CHEBI:32551"/>
        <dbReference type="ChEBI" id="CHEBI:33019"/>
        <dbReference type="ChEBI" id="CHEBI:78442"/>
        <dbReference type="ChEBI" id="CHEBI:78529"/>
        <dbReference type="ChEBI" id="CHEBI:456215"/>
        <dbReference type="EC" id="6.1.1.6"/>
    </reaction>
</comment>
<dbReference type="InterPro" id="IPR045864">
    <property type="entry name" value="aa-tRNA-synth_II/BPL/LPL"/>
</dbReference>
<dbReference type="InterPro" id="IPR044136">
    <property type="entry name" value="Lys-tRNA-ligase_II_N"/>
</dbReference>
<feature type="binding site" evidence="8">
    <location>
        <position position="462"/>
    </location>
    <ligand>
        <name>Mg(2+)</name>
        <dbReference type="ChEBI" id="CHEBI:18420"/>
        <label>2</label>
    </ligand>
</feature>
<keyword evidence="6 8" id="KW-0030">Aminoacyl-tRNA synthetase</keyword>
<evidence type="ECO:0000259" key="10">
    <source>
        <dbReference type="PROSITE" id="PS50862"/>
    </source>
</evidence>
<dbReference type="GO" id="GO:0006430">
    <property type="term" value="P:lysyl-tRNA aminoacylation"/>
    <property type="evidence" value="ECO:0007669"/>
    <property type="project" value="UniProtKB-UniRule"/>
</dbReference>
<comment type="similarity">
    <text evidence="1 8">Belongs to the class-II aminoacyl-tRNA synthetase family.</text>
</comment>
<keyword evidence="2 8" id="KW-0436">Ligase</keyword>
<dbReference type="PANTHER" id="PTHR42918">
    <property type="entry name" value="LYSYL-TRNA SYNTHETASE"/>
    <property type="match status" value="1"/>
</dbReference>
<dbReference type="GO" id="GO:0004824">
    <property type="term" value="F:lysine-tRNA ligase activity"/>
    <property type="evidence" value="ECO:0007669"/>
    <property type="project" value="UniProtKB-UniRule"/>
</dbReference>
<evidence type="ECO:0000256" key="8">
    <source>
        <dbReference type="HAMAP-Rule" id="MF_00252"/>
    </source>
</evidence>
<dbReference type="SUPFAM" id="SSF50249">
    <property type="entry name" value="Nucleic acid-binding proteins"/>
    <property type="match status" value="1"/>
</dbReference>
<dbReference type="PRINTS" id="PR00982">
    <property type="entry name" value="TRNASYNTHLYS"/>
</dbReference>
<dbReference type="GO" id="GO:0005829">
    <property type="term" value="C:cytosol"/>
    <property type="evidence" value="ECO:0007669"/>
    <property type="project" value="TreeGrafter"/>
</dbReference>
<evidence type="ECO:0000256" key="4">
    <source>
        <dbReference type="ARBA" id="ARBA00022741"/>
    </source>
</evidence>
<dbReference type="Pfam" id="PF01336">
    <property type="entry name" value="tRNA_anti-codon"/>
    <property type="match status" value="1"/>
</dbReference>
<keyword evidence="8 9" id="KW-0460">Magnesium</keyword>
<dbReference type="EC" id="6.1.1.6" evidence="8"/>
<dbReference type="Pfam" id="PF00152">
    <property type="entry name" value="tRNA-synt_2"/>
    <property type="match status" value="1"/>
</dbReference>
<dbReference type="GO" id="GO:0005524">
    <property type="term" value="F:ATP binding"/>
    <property type="evidence" value="ECO:0007669"/>
    <property type="project" value="UniProtKB-UniRule"/>
</dbReference>
<name>A0A017T0M4_9BACT</name>
<dbReference type="Gene3D" id="2.40.50.140">
    <property type="entry name" value="Nucleic acid-binding proteins"/>
    <property type="match status" value="1"/>
</dbReference>
<evidence type="ECO:0000256" key="1">
    <source>
        <dbReference type="ARBA" id="ARBA00008226"/>
    </source>
</evidence>
<evidence type="ECO:0000256" key="3">
    <source>
        <dbReference type="ARBA" id="ARBA00022723"/>
    </source>
</evidence>
<dbReference type="InterPro" id="IPR002313">
    <property type="entry name" value="Lys-tRNA-ligase_II"/>
</dbReference>
<dbReference type="InterPro" id="IPR006195">
    <property type="entry name" value="aa-tRNA-synth_II"/>
</dbReference>
<organism evidence="11 12">
    <name type="scientific">Chondromyces apiculatus DSM 436</name>
    <dbReference type="NCBI Taxonomy" id="1192034"/>
    <lineage>
        <taxon>Bacteria</taxon>
        <taxon>Pseudomonadati</taxon>
        <taxon>Myxococcota</taxon>
        <taxon>Polyangia</taxon>
        <taxon>Polyangiales</taxon>
        <taxon>Polyangiaceae</taxon>
        <taxon>Chondromyces</taxon>
    </lineage>
</organism>
<comment type="subcellular location">
    <subcellularLocation>
        <location evidence="8">Cytoplasm</location>
    </subcellularLocation>
</comment>
<keyword evidence="8" id="KW-0963">Cytoplasm</keyword>
<dbReference type="CDD" id="cd04322">
    <property type="entry name" value="LysRS_N"/>
    <property type="match status" value="1"/>
</dbReference>
<evidence type="ECO:0000256" key="2">
    <source>
        <dbReference type="ARBA" id="ARBA00022598"/>
    </source>
</evidence>
<dbReference type="NCBIfam" id="NF001756">
    <property type="entry name" value="PRK00484.1"/>
    <property type="match status" value="1"/>
</dbReference>
<dbReference type="HAMAP" id="MF_00252">
    <property type="entry name" value="Lys_tRNA_synth_class2"/>
    <property type="match status" value="1"/>
</dbReference>
<dbReference type="STRING" id="1192034.CAP_7186"/>
<comment type="cofactor">
    <cofactor evidence="8 9">
        <name>Mg(2+)</name>
        <dbReference type="ChEBI" id="CHEBI:18420"/>
    </cofactor>
    <text evidence="8 9">Binds 3 Mg(2+) ions per subunit.</text>
</comment>
<feature type="binding site" evidence="8">
    <location>
        <position position="462"/>
    </location>
    <ligand>
        <name>Mg(2+)</name>
        <dbReference type="ChEBI" id="CHEBI:18420"/>
        <label>1</label>
    </ligand>
</feature>
<evidence type="ECO:0000256" key="5">
    <source>
        <dbReference type="ARBA" id="ARBA00022840"/>
    </source>
</evidence>
<dbReference type="InterPro" id="IPR004365">
    <property type="entry name" value="NA-bd_OB_tRNA"/>
</dbReference>
<evidence type="ECO:0000256" key="7">
    <source>
        <dbReference type="ARBA" id="ARBA00048573"/>
    </source>
</evidence>
<dbReference type="Gene3D" id="3.30.930.10">
    <property type="entry name" value="Bira Bifunctional Protein, Domain 2"/>
    <property type="match status" value="1"/>
</dbReference>
<keyword evidence="4 8" id="KW-0547">Nucleotide-binding</keyword>
<comment type="caution">
    <text evidence="11">The sequence shown here is derived from an EMBL/GenBank/DDBJ whole genome shotgun (WGS) entry which is preliminary data.</text>
</comment>
<accession>A0A017T0M4</accession>
<dbReference type="eggNOG" id="COG1190">
    <property type="taxonomic scope" value="Bacteria"/>
</dbReference>
<evidence type="ECO:0000256" key="6">
    <source>
        <dbReference type="ARBA" id="ARBA00023146"/>
    </source>
</evidence>
<dbReference type="NCBIfam" id="TIGR00499">
    <property type="entry name" value="lysS_bact"/>
    <property type="match status" value="1"/>
</dbReference>
<dbReference type="Proteomes" id="UP000019678">
    <property type="component" value="Unassembled WGS sequence"/>
</dbReference>
<keyword evidence="12" id="KW-1185">Reference proteome</keyword>
<dbReference type="GO" id="GO:0000049">
    <property type="term" value="F:tRNA binding"/>
    <property type="evidence" value="ECO:0007669"/>
    <property type="project" value="TreeGrafter"/>
</dbReference>
<dbReference type="GO" id="GO:0000287">
    <property type="term" value="F:magnesium ion binding"/>
    <property type="evidence" value="ECO:0007669"/>
    <property type="project" value="UniProtKB-UniRule"/>
</dbReference>
<feature type="domain" description="Aminoacyl-transfer RNA synthetases class-II family profile" evidence="10">
    <location>
        <begin position="192"/>
        <end position="543"/>
    </location>
</feature>
<dbReference type="PANTHER" id="PTHR42918:SF15">
    <property type="entry name" value="LYSINE--TRNA LIGASE, CHLOROPLASTIC_MITOCHONDRIAL"/>
    <property type="match status" value="1"/>
</dbReference>
<feature type="binding site" evidence="8">
    <location>
        <position position="455"/>
    </location>
    <ligand>
        <name>Mg(2+)</name>
        <dbReference type="ChEBI" id="CHEBI:18420"/>
        <label>1</label>
    </ligand>
</feature>
<evidence type="ECO:0000256" key="9">
    <source>
        <dbReference type="RuleBase" id="RU000336"/>
    </source>
</evidence>
<dbReference type="OrthoDB" id="9801152at2"/>
<keyword evidence="8" id="KW-0648">Protein biosynthesis</keyword>
<keyword evidence="5 8" id="KW-0067">ATP-binding</keyword>
<sequence length="550" mass="61370">MSREGSGKPSAESEAHAEAALIAARKGKATRARERGENPFANDVTAGAPLVDLAEVRAHFASVRGEDGRYDAARVEAAPFRVAGRILFLRSFGGVVFIRLRDRTGELQLYCEQGALAGWERLDDLDLGDIVEAHGKAMATNKGELSIRAEGLRLLTKAYRPLPTKTSFKDVESRYRMRYVDLVANPPVASVFRARTAIVSALREFFDARDFLEVETPTMHPIIGGAVARPFVTHHNALDMQLFMRIAPELYLKRLLVGGFDRVYEIARCYRNEGLSTRHNPEFSMLEFYQAYATYETLMDLTEAMLRHVDEKLAAKLPAEHGGWVAPRTWSFERFARVPMAEALARATEAAGLPPEVAQRVSDDDAPIKEWAKTAKSKGREIDWSNFRSGAKKCESAGERVFCAYEYLAEPFLTRDYRSPDGTRSAPVFITDYPFEVSPLARRKDADPALVDRFELFIDGRELCNAFSELNDPEDQDARFRAQVEKKARGAEETMDYDADYIRALEHGMPPAAGFGMGVDRLVMLLTGASSIRDVILFPLLRPEALGAAL</sequence>
<keyword evidence="3 8" id="KW-0479">Metal-binding</keyword>
<dbReference type="AlphaFoldDB" id="A0A017T0M4"/>
<proteinExistence type="inferred from homology"/>
<protein>
    <recommendedName>
        <fullName evidence="8">Lysine--tRNA ligase</fullName>
        <ecNumber evidence="8">6.1.1.6</ecNumber>
    </recommendedName>
    <alternativeName>
        <fullName evidence="8">Lysyl-tRNA synthetase</fullName>
        <shortName evidence="8">LysRS</shortName>
    </alternativeName>
</protein>